<dbReference type="RefSeq" id="WP_379873618.1">
    <property type="nucleotide sequence ID" value="NZ_JBHTBH010000015.1"/>
</dbReference>
<dbReference type="Proteomes" id="UP001596540">
    <property type="component" value="Unassembled WGS sequence"/>
</dbReference>
<name>A0ABW2KMA1_9ACTN</name>
<protein>
    <submittedName>
        <fullName evidence="2">ATP-grasp domain-containing protein</fullName>
    </submittedName>
</protein>
<dbReference type="Pfam" id="PF14243">
    <property type="entry name" value="R2K_3"/>
    <property type="match status" value="1"/>
</dbReference>
<keyword evidence="3" id="KW-1185">Reference proteome</keyword>
<reference evidence="3" key="1">
    <citation type="journal article" date="2019" name="Int. J. Syst. Evol. Microbiol.">
        <title>The Global Catalogue of Microorganisms (GCM) 10K type strain sequencing project: providing services to taxonomists for standard genome sequencing and annotation.</title>
        <authorList>
            <consortium name="The Broad Institute Genomics Platform"/>
            <consortium name="The Broad Institute Genome Sequencing Center for Infectious Disease"/>
            <person name="Wu L."/>
            <person name="Ma J."/>
        </authorList>
    </citation>
    <scope>NUCLEOTIDE SEQUENCE [LARGE SCALE GENOMIC DNA]</scope>
    <source>
        <strain evidence="3">CGMCC 4.7382</strain>
    </source>
</reference>
<feature type="domain" description="ATP-grasp" evidence="1">
    <location>
        <begin position="139"/>
        <end position="284"/>
    </location>
</feature>
<dbReference type="EMBL" id="JBHTBH010000015">
    <property type="protein sequence ID" value="MFC7330978.1"/>
    <property type="molecule type" value="Genomic_DNA"/>
</dbReference>
<evidence type="ECO:0000313" key="2">
    <source>
        <dbReference type="EMBL" id="MFC7330978.1"/>
    </source>
</evidence>
<accession>A0ABW2KMA1</accession>
<comment type="caution">
    <text evidence="2">The sequence shown here is derived from an EMBL/GenBank/DDBJ whole genome shotgun (WGS) entry which is preliminary data.</text>
</comment>
<gene>
    <name evidence="2" type="ORF">ACFQRF_24895</name>
</gene>
<organism evidence="2 3">
    <name type="scientific">Marinactinospora rubrisoli</name>
    <dbReference type="NCBI Taxonomy" id="2715399"/>
    <lineage>
        <taxon>Bacteria</taxon>
        <taxon>Bacillati</taxon>
        <taxon>Actinomycetota</taxon>
        <taxon>Actinomycetes</taxon>
        <taxon>Streptosporangiales</taxon>
        <taxon>Nocardiopsidaceae</taxon>
        <taxon>Marinactinospora</taxon>
    </lineage>
</organism>
<evidence type="ECO:0000313" key="3">
    <source>
        <dbReference type="Proteomes" id="UP001596540"/>
    </source>
</evidence>
<proteinExistence type="predicted"/>
<evidence type="ECO:0000259" key="1">
    <source>
        <dbReference type="Pfam" id="PF14243"/>
    </source>
</evidence>
<sequence length="296" mass="31409">MTSALLYPSDPLTPRRVDRHFGAEAAEARELGAGIILLDHDALLRGDTAEAIRRVPAGAGPLWYRGWMIPAGRYADLAAALAGRGAALAVPPGRYRRAHELPGWYPVFEPVTPASVWTPLPDPARPPAPADLAALAAPLGGGPGVVKDYVKSRKSDWDTACFVPDLADSAGLHRIVARFTELQGDDLAGGIVLRAYETFSTAGRAAEARVWWLDGAPIAVGPHPDTPEEHPEPDLAAVGPLVAALDCRFVTTDLARRADGAWRVVEVGDGQVSDRPATLEPARLLAPLLRAGHPAR</sequence>
<dbReference type="InterPro" id="IPR025643">
    <property type="entry name" value="R2K_3"/>
</dbReference>